<feature type="chain" id="PRO_5046431200" evidence="1">
    <location>
        <begin position="25"/>
        <end position="466"/>
    </location>
</feature>
<evidence type="ECO:0000313" key="4">
    <source>
        <dbReference type="Proteomes" id="UP001176429"/>
    </source>
</evidence>
<accession>A0ABT9B4J6</accession>
<evidence type="ECO:0000313" key="3">
    <source>
        <dbReference type="EMBL" id="MDO7873180.1"/>
    </source>
</evidence>
<sequence length="466" mass="47269">MKKKLTPMLLLAASGLLAGPVAQAQTTYAPVAVTGFNADVVANGSGTAISSTTNDVDGGAVNNRFCFMAPDFVNPAGASPTVYLPATGLVTSVNSSTPGLAFQLAPYTGDNSLRIQGVGTGSLALGSPRRAQDVYVLAVSGNQASTVTMTVNFTDNTSEVFAAQTVADWFAGSGFAIQGIGRVNRDNSAIQNNTTDPRLYQLRLALPAASYTKLVRSVDFNKTSTTGTLNVMAISVTEPPAPLLNDEPCGAVALTNATAASGTTANATTSTQNGITFPICTPSAAPKDVWFSVAPSTNILSLNLTGAAAGMVRLYTAPDCATGSFALVGCRAAAASNVGFAGPVTFTGLTPGTTYYISVSGFGSADPGGTFSLTATSVLASHPQANTEALVLYPNPSHGSALTLRLSDVVGAGQATLVNGLGQVVRRLALNNTASGSLLTQGLAAGVYTLRVEAGPQVLTRKVVLE</sequence>
<organism evidence="3 4">
    <name type="scientific">Hymenobacter aranciens</name>
    <dbReference type="NCBI Taxonomy" id="3063996"/>
    <lineage>
        <taxon>Bacteria</taxon>
        <taxon>Pseudomonadati</taxon>
        <taxon>Bacteroidota</taxon>
        <taxon>Cytophagia</taxon>
        <taxon>Cytophagales</taxon>
        <taxon>Hymenobacteraceae</taxon>
        <taxon>Hymenobacter</taxon>
    </lineage>
</organism>
<dbReference type="Pfam" id="PF18962">
    <property type="entry name" value="Por_Secre_tail"/>
    <property type="match status" value="1"/>
</dbReference>
<evidence type="ECO:0000259" key="2">
    <source>
        <dbReference type="Pfam" id="PF18962"/>
    </source>
</evidence>
<name>A0ABT9B4J6_9BACT</name>
<evidence type="ECO:0000256" key="1">
    <source>
        <dbReference type="SAM" id="SignalP"/>
    </source>
</evidence>
<keyword evidence="4" id="KW-1185">Reference proteome</keyword>
<feature type="domain" description="Secretion system C-terminal sorting" evidence="2">
    <location>
        <begin position="392"/>
        <end position="464"/>
    </location>
</feature>
<dbReference type="InterPro" id="IPR026444">
    <property type="entry name" value="Secre_tail"/>
</dbReference>
<reference evidence="3" key="1">
    <citation type="submission" date="2023-07" db="EMBL/GenBank/DDBJ databases">
        <authorList>
            <person name="Kim M.K."/>
        </authorList>
    </citation>
    <scope>NUCLEOTIDE SEQUENCE</scope>
    <source>
        <strain evidence="3">ASUV-10-1</strain>
    </source>
</reference>
<dbReference type="NCBIfam" id="TIGR04183">
    <property type="entry name" value="Por_Secre_tail"/>
    <property type="match status" value="1"/>
</dbReference>
<dbReference type="EMBL" id="JAUQSY010000001">
    <property type="protein sequence ID" value="MDO7873180.1"/>
    <property type="molecule type" value="Genomic_DNA"/>
</dbReference>
<dbReference type="Proteomes" id="UP001176429">
    <property type="component" value="Unassembled WGS sequence"/>
</dbReference>
<gene>
    <name evidence="3" type="ORF">Q5H93_00425</name>
</gene>
<proteinExistence type="predicted"/>
<keyword evidence="1" id="KW-0732">Signal</keyword>
<protein>
    <submittedName>
        <fullName evidence="3">T9SS type A sorting domain-containing protein</fullName>
    </submittedName>
</protein>
<comment type="caution">
    <text evidence="3">The sequence shown here is derived from an EMBL/GenBank/DDBJ whole genome shotgun (WGS) entry which is preliminary data.</text>
</comment>
<feature type="signal peptide" evidence="1">
    <location>
        <begin position="1"/>
        <end position="24"/>
    </location>
</feature>
<dbReference type="RefSeq" id="WP_305004496.1">
    <property type="nucleotide sequence ID" value="NZ_JAUQSY010000001.1"/>
</dbReference>